<feature type="transmembrane region" description="Helical" evidence="6">
    <location>
        <begin position="38"/>
        <end position="61"/>
    </location>
</feature>
<dbReference type="InterPro" id="IPR011701">
    <property type="entry name" value="MFS"/>
</dbReference>
<dbReference type="Proteomes" id="UP001162131">
    <property type="component" value="Unassembled WGS sequence"/>
</dbReference>
<accession>A0AAU9K7T4</accession>
<dbReference type="PANTHER" id="PTHR23506">
    <property type="entry name" value="GH10249P"/>
    <property type="match status" value="1"/>
</dbReference>
<keyword evidence="2" id="KW-0813">Transport</keyword>
<proteinExistence type="predicted"/>
<evidence type="ECO:0000259" key="7">
    <source>
        <dbReference type="PROSITE" id="PS50850"/>
    </source>
</evidence>
<dbReference type="SUPFAM" id="SSF103473">
    <property type="entry name" value="MFS general substrate transporter"/>
    <property type="match status" value="1"/>
</dbReference>
<dbReference type="PROSITE" id="PS50850">
    <property type="entry name" value="MFS"/>
    <property type="match status" value="1"/>
</dbReference>
<evidence type="ECO:0000256" key="3">
    <source>
        <dbReference type="ARBA" id="ARBA00022692"/>
    </source>
</evidence>
<feature type="transmembrane region" description="Helical" evidence="6">
    <location>
        <begin position="97"/>
        <end position="125"/>
    </location>
</feature>
<dbReference type="GO" id="GO:0016020">
    <property type="term" value="C:membrane"/>
    <property type="evidence" value="ECO:0007669"/>
    <property type="project" value="UniProtKB-SubCell"/>
</dbReference>
<feature type="transmembrane region" description="Helical" evidence="6">
    <location>
        <begin position="302"/>
        <end position="324"/>
    </location>
</feature>
<name>A0AAU9K7T4_9CILI</name>
<comment type="subcellular location">
    <subcellularLocation>
        <location evidence="1">Membrane</location>
        <topology evidence="1">Multi-pass membrane protein</topology>
    </subcellularLocation>
</comment>
<feature type="transmembrane region" description="Helical" evidence="6">
    <location>
        <begin position="12"/>
        <end position="32"/>
    </location>
</feature>
<dbReference type="Pfam" id="PF07690">
    <property type="entry name" value="MFS_1"/>
    <property type="match status" value="1"/>
</dbReference>
<evidence type="ECO:0000256" key="1">
    <source>
        <dbReference type="ARBA" id="ARBA00004141"/>
    </source>
</evidence>
<feature type="domain" description="Major facilitator superfamily (MFS) profile" evidence="7">
    <location>
        <begin position="7"/>
        <end position="397"/>
    </location>
</feature>
<dbReference type="InterPro" id="IPR036259">
    <property type="entry name" value="MFS_trans_sf"/>
</dbReference>
<keyword evidence="5 6" id="KW-0472">Membrane</keyword>
<evidence type="ECO:0000256" key="5">
    <source>
        <dbReference type="ARBA" id="ARBA00023136"/>
    </source>
</evidence>
<evidence type="ECO:0000256" key="4">
    <source>
        <dbReference type="ARBA" id="ARBA00022989"/>
    </source>
</evidence>
<dbReference type="InterPro" id="IPR020846">
    <property type="entry name" value="MFS_dom"/>
</dbReference>
<reference evidence="8" key="1">
    <citation type="submission" date="2021-09" db="EMBL/GenBank/DDBJ databases">
        <authorList>
            <consortium name="AG Swart"/>
            <person name="Singh M."/>
            <person name="Singh A."/>
            <person name="Seah K."/>
            <person name="Emmerich C."/>
        </authorList>
    </citation>
    <scope>NUCLEOTIDE SEQUENCE</scope>
    <source>
        <strain evidence="8">ATCC30299</strain>
    </source>
</reference>
<feature type="transmembrane region" description="Helical" evidence="6">
    <location>
        <begin position="378"/>
        <end position="395"/>
    </location>
</feature>
<keyword evidence="4 6" id="KW-1133">Transmembrane helix</keyword>
<evidence type="ECO:0000256" key="6">
    <source>
        <dbReference type="SAM" id="Phobius"/>
    </source>
</evidence>
<sequence length="415" mass="45341">MRFEDFRLLSIFFSTMLINQIYTIIAPFYPLVAEKKGIAQWVVGLIFTVMPLSGCLVASHIGKNLSYLGRRNTYTGGMLLGGISLAILAFIPEVTNATFILMSIISRILGGIGMISVYIAGFAIISSDYGDKRERNISILEAFAGLGLIVGLSSGTLCYALLGFTGIFLFSSTLFFMFTPFLWYTLSESTESQEVKVNTACWSLLKNKNILLDVLVGLYSSTAYNFFDPSLGPYMISLGFTEQDVGYIFIIETLAYAGGSFGLVFLLSRANKFYLMILSMVMIMLGEIVLGLIGGFMDTVPLWIPVLGICLASLGASIGFVTPLPSMLNEADMLPHKDMDINPDALSALFTMEVTMGEIIGPMMAGILVQFIGFELSSTSIAIIGAILIVIYGTMRRAKYLLISSEEDLKHPLLI</sequence>
<feature type="transmembrane region" description="Helical" evidence="6">
    <location>
        <begin position="345"/>
        <end position="372"/>
    </location>
</feature>
<feature type="transmembrane region" description="Helical" evidence="6">
    <location>
        <begin position="247"/>
        <end position="266"/>
    </location>
</feature>
<evidence type="ECO:0000313" key="8">
    <source>
        <dbReference type="EMBL" id="CAG9334536.1"/>
    </source>
</evidence>
<organism evidence="8 9">
    <name type="scientific">Blepharisma stoltei</name>
    <dbReference type="NCBI Taxonomy" id="1481888"/>
    <lineage>
        <taxon>Eukaryota</taxon>
        <taxon>Sar</taxon>
        <taxon>Alveolata</taxon>
        <taxon>Ciliophora</taxon>
        <taxon>Postciliodesmatophora</taxon>
        <taxon>Heterotrichea</taxon>
        <taxon>Heterotrichida</taxon>
        <taxon>Blepharismidae</taxon>
        <taxon>Blepharisma</taxon>
    </lineage>
</organism>
<dbReference type="InterPro" id="IPR050930">
    <property type="entry name" value="MFS_Vesicular_Transporter"/>
</dbReference>
<feature type="transmembrane region" description="Helical" evidence="6">
    <location>
        <begin position="137"/>
        <end position="162"/>
    </location>
</feature>
<keyword evidence="9" id="KW-1185">Reference proteome</keyword>
<feature type="transmembrane region" description="Helical" evidence="6">
    <location>
        <begin position="168"/>
        <end position="186"/>
    </location>
</feature>
<dbReference type="PANTHER" id="PTHR23506:SF26">
    <property type="entry name" value="MFS-TYPE TRANSPORTER SLC18B1"/>
    <property type="match status" value="1"/>
</dbReference>
<comment type="caution">
    <text evidence="8">The sequence shown here is derived from an EMBL/GenBank/DDBJ whole genome shotgun (WGS) entry which is preliminary data.</text>
</comment>
<evidence type="ECO:0000256" key="2">
    <source>
        <dbReference type="ARBA" id="ARBA00022448"/>
    </source>
</evidence>
<keyword evidence="3 6" id="KW-0812">Transmembrane</keyword>
<gene>
    <name evidence="8" type="ORF">BSTOLATCC_MIC61148</name>
</gene>
<dbReference type="EMBL" id="CAJZBQ010000058">
    <property type="protein sequence ID" value="CAG9334536.1"/>
    <property type="molecule type" value="Genomic_DNA"/>
</dbReference>
<dbReference type="Gene3D" id="1.20.1250.20">
    <property type="entry name" value="MFS general substrate transporter like domains"/>
    <property type="match status" value="1"/>
</dbReference>
<feature type="transmembrane region" description="Helical" evidence="6">
    <location>
        <begin position="210"/>
        <end position="227"/>
    </location>
</feature>
<protein>
    <recommendedName>
        <fullName evidence="7">Major facilitator superfamily (MFS) profile domain-containing protein</fullName>
    </recommendedName>
</protein>
<feature type="transmembrane region" description="Helical" evidence="6">
    <location>
        <begin position="73"/>
        <end position="91"/>
    </location>
</feature>
<dbReference type="GO" id="GO:0022857">
    <property type="term" value="F:transmembrane transporter activity"/>
    <property type="evidence" value="ECO:0007669"/>
    <property type="project" value="InterPro"/>
</dbReference>
<feature type="transmembrane region" description="Helical" evidence="6">
    <location>
        <begin position="273"/>
        <end position="296"/>
    </location>
</feature>
<evidence type="ECO:0000313" key="9">
    <source>
        <dbReference type="Proteomes" id="UP001162131"/>
    </source>
</evidence>
<dbReference type="AlphaFoldDB" id="A0AAU9K7T4"/>